<reference evidence="1" key="1">
    <citation type="journal article" date="2022" name="bioRxiv">
        <title>Sequencing and chromosome-scale assembly of the giantPleurodeles waltlgenome.</title>
        <authorList>
            <person name="Brown T."/>
            <person name="Elewa A."/>
            <person name="Iarovenko S."/>
            <person name="Subramanian E."/>
            <person name="Araus A.J."/>
            <person name="Petzold A."/>
            <person name="Susuki M."/>
            <person name="Suzuki K.-i.T."/>
            <person name="Hayashi T."/>
            <person name="Toyoda A."/>
            <person name="Oliveira C."/>
            <person name="Osipova E."/>
            <person name="Leigh N.D."/>
            <person name="Simon A."/>
            <person name="Yun M.H."/>
        </authorList>
    </citation>
    <scope>NUCLEOTIDE SEQUENCE</scope>
    <source>
        <strain evidence="1">20211129_DDA</strain>
        <tissue evidence="1">Liver</tissue>
    </source>
</reference>
<proteinExistence type="predicted"/>
<protein>
    <submittedName>
        <fullName evidence="1">Uncharacterized protein</fullName>
    </submittedName>
</protein>
<comment type="caution">
    <text evidence="1">The sequence shown here is derived from an EMBL/GenBank/DDBJ whole genome shotgun (WGS) entry which is preliminary data.</text>
</comment>
<name>A0AAV7R5R0_PLEWA</name>
<organism evidence="1 2">
    <name type="scientific">Pleurodeles waltl</name>
    <name type="common">Iberian ribbed newt</name>
    <dbReference type="NCBI Taxonomy" id="8319"/>
    <lineage>
        <taxon>Eukaryota</taxon>
        <taxon>Metazoa</taxon>
        <taxon>Chordata</taxon>
        <taxon>Craniata</taxon>
        <taxon>Vertebrata</taxon>
        <taxon>Euteleostomi</taxon>
        <taxon>Amphibia</taxon>
        <taxon>Batrachia</taxon>
        <taxon>Caudata</taxon>
        <taxon>Salamandroidea</taxon>
        <taxon>Salamandridae</taxon>
        <taxon>Pleurodelinae</taxon>
        <taxon>Pleurodeles</taxon>
    </lineage>
</organism>
<dbReference type="EMBL" id="JANPWB010000010">
    <property type="protein sequence ID" value="KAJ1146636.1"/>
    <property type="molecule type" value="Genomic_DNA"/>
</dbReference>
<dbReference type="Proteomes" id="UP001066276">
    <property type="component" value="Chromosome 6"/>
</dbReference>
<sequence length="157" mass="16515">MPATGLDADACESYSCGSSDCNLGPGDCCLWDTSPRDLCPGTTCLPYLAPKNGSCCAICPFNPSRKPACKERCGPRCFPKRTTYPFSITPGNSCPFIAPGNICPCCSASCKTYNCPITSGVIRPHANSPGNAYPNDNSSWVTCPPEISPVLGCPYPT</sequence>
<dbReference type="AlphaFoldDB" id="A0AAV7R5R0"/>
<gene>
    <name evidence="1" type="ORF">NDU88_012900</name>
</gene>
<keyword evidence="2" id="KW-1185">Reference proteome</keyword>
<evidence type="ECO:0000313" key="2">
    <source>
        <dbReference type="Proteomes" id="UP001066276"/>
    </source>
</evidence>
<accession>A0AAV7R5R0</accession>
<evidence type="ECO:0000313" key="1">
    <source>
        <dbReference type="EMBL" id="KAJ1146636.1"/>
    </source>
</evidence>